<keyword evidence="3" id="KW-1185">Reference proteome</keyword>
<organism evidence="2 3">
    <name type="scientific">Liparis tanakae</name>
    <name type="common">Tanaka's snailfish</name>
    <dbReference type="NCBI Taxonomy" id="230148"/>
    <lineage>
        <taxon>Eukaryota</taxon>
        <taxon>Metazoa</taxon>
        <taxon>Chordata</taxon>
        <taxon>Craniata</taxon>
        <taxon>Vertebrata</taxon>
        <taxon>Euteleostomi</taxon>
        <taxon>Actinopterygii</taxon>
        <taxon>Neopterygii</taxon>
        <taxon>Teleostei</taxon>
        <taxon>Neoteleostei</taxon>
        <taxon>Acanthomorphata</taxon>
        <taxon>Eupercaria</taxon>
        <taxon>Perciformes</taxon>
        <taxon>Cottioidei</taxon>
        <taxon>Cottales</taxon>
        <taxon>Liparidae</taxon>
        <taxon>Liparis</taxon>
    </lineage>
</organism>
<comment type="caution">
    <text evidence="2">The sequence shown here is derived from an EMBL/GenBank/DDBJ whole genome shotgun (WGS) entry which is preliminary data.</text>
</comment>
<protein>
    <submittedName>
        <fullName evidence="2">Uncharacterized protein</fullName>
    </submittedName>
</protein>
<feature type="compositionally biased region" description="Low complexity" evidence="1">
    <location>
        <begin position="48"/>
        <end position="58"/>
    </location>
</feature>
<name>A0A4Z2FQE0_9TELE</name>
<dbReference type="Proteomes" id="UP000314294">
    <property type="component" value="Unassembled WGS sequence"/>
</dbReference>
<sequence>MSNWPVMLTSHCFAVSKSEKPTLHEPSTIKTSSPSGEPRGRRGDHMKPPAAAASPRSSCAHKTKMAAESGCQI</sequence>
<evidence type="ECO:0000313" key="3">
    <source>
        <dbReference type="Proteomes" id="UP000314294"/>
    </source>
</evidence>
<proteinExistence type="predicted"/>
<dbReference type="EMBL" id="SRLO01000996">
    <property type="protein sequence ID" value="TNN43023.1"/>
    <property type="molecule type" value="Genomic_DNA"/>
</dbReference>
<accession>A0A4Z2FQE0</accession>
<reference evidence="2 3" key="1">
    <citation type="submission" date="2019-03" db="EMBL/GenBank/DDBJ databases">
        <title>First draft genome of Liparis tanakae, snailfish: a comprehensive survey of snailfish specific genes.</title>
        <authorList>
            <person name="Kim W."/>
            <person name="Song I."/>
            <person name="Jeong J.-H."/>
            <person name="Kim D."/>
            <person name="Kim S."/>
            <person name="Ryu S."/>
            <person name="Song J.Y."/>
            <person name="Lee S.K."/>
        </authorList>
    </citation>
    <scope>NUCLEOTIDE SEQUENCE [LARGE SCALE GENOMIC DNA]</scope>
    <source>
        <tissue evidence="2">Muscle</tissue>
    </source>
</reference>
<evidence type="ECO:0000313" key="2">
    <source>
        <dbReference type="EMBL" id="TNN43023.1"/>
    </source>
</evidence>
<evidence type="ECO:0000256" key="1">
    <source>
        <dbReference type="SAM" id="MobiDB-lite"/>
    </source>
</evidence>
<dbReference type="AlphaFoldDB" id="A0A4Z2FQE0"/>
<gene>
    <name evidence="2" type="ORF">EYF80_046794</name>
</gene>
<feature type="region of interest" description="Disordered" evidence="1">
    <location>
        <begin position="17"/>
        <end position="73"/>
    </location>
</feature>
<feature type="compositionally biased region" description="Basic and acidic residues" evidence="1">
    <location>
        <begin position="38"/>
        <end position="47"/>
    </location>
</feature>